<protein>
    <recommendedName>
        <fullName evidence="3">Cadherin domain-containing protein</fullName>
    </recommendedName>
</protein>
<dbReference type="InterPro" id="IPR018247">
    <property type="entry name" value="EF_Hand_1_Ca_BS"/>
</dbReference>
<dbReference type="Pfam" id="PF17963">
    <property type="entry name" value="Big_9"/>
    <property type="match status" value="2"/>
</dbReference>
<dbReference type="Proteomes" id="UP001300012">
    <property type="component" value="Unassembled WGS sequence"/>
</dbReference>
<keyword evidence="2" id="KW-1185">Reference proteome</keyword>
<evidence type="ECO:0000313" key="2">
    <source>
        <dbReference type="Proteomes" id="UP001300012"/>
    </source>
</evidence>
<comment type="caution">
    <text evidence="1">The sequence shown here is derived from an EMBL/GenBank/DDBJ whole genome shotgun (WGS) entry which is preliminary data.</text>
</comment>
<name>A0ABT1YR18_9BACL</name>
<dbReference type="Gene3D" id="2.60.40.10">
    <property type="entry name" value="Immunoglobulins"/>
    <property type="match status" value="4"/>
</dbReference>
<evidence type="ECO:0000313" key="1">
    <source>
        <dbReference type="EMBL" id="MCR8635611.1"/>
    </source>
</evidence>
<evidence type="ECO:0008006" key="3">
    <source>
        <dbReference type="Google" id="ProtNLM"/>
    </source>
</evidence>
<proteinExistence type="predicted"/>
<dbReference type="PROSITE" id="PS00018">
    <property type="entry name" value="EF_HAND_1"/>
    <property type="match status" value="1"/>
</dbReference>
<dbReference type="InterPro" id="IPR013783">
    <property type="entry name" value="Ig-like_fold"/>
</dbReference>
<sequence length="1143" mass="119771">MKRKKNAVKRSSGKKLAKILTASLVMNPVFYVLPSATPYVHALSAPVAPLIAPYVKSPLPDIKAGVGKSITLDLSQYFDGATAYSSSVSDLQGFSASISGNLLTLSNDRLGTATVSITGRAGSLRTVTDTFDVSVIPDTMDRDNNNIIDIGEIAAYASSHTVDRTSLNQILHFIAPQTPFTPNTPPKSKGTSLSVNKNESLIINPDQLFEDIDNNALTIETFSLSTSGNVTTALSGNRITVTGLQQGLLDLNVSVNDGHGGRASNTYPLSVIDATYGANHAPVWNNSITAVTVTKGTYATIDLHNGFTDIDPGDTMQFNPVYISPSSPNFIQVEQTQGLLKIYGAAIGTSTVTASAYDSKGESAQGSFVVSVASAPPVNHPPVAGTIDPQTITMGGPPVLINARSHFTDPDEGDSMFFNVSTFPAGIVDTSLVSGQLSLVPRSIGTTTVTLKATDNSGATAQISFDTKVVSENHAPVYVAGSLADLMVSPDNGPVTINLAGAFTDPDSDLLTYNAIISDLAMATAGVSGNNLTLYPSQTSHGSTPVTVSANDGHSATQASFNLTLNRVPALINDAIPTKNIKHNSIVNVNVSSRFMDADGDTLSYSAESDLGGILNVTTQLSSGSTYAFIGGLPIGTNIVTIRATDTYGSSVTDKFTVNVANNPPVYAAGYLSNLIVDPSLAKPVIIDLTGAFTDEDSEDTLMYSAASDNTEFATVEVVGKQLTVYPAPTGHGLTTISVTANDGHQGGAATASFDMTLNKAPILVGSPTPEMNINHNSKARVVVSSRFWDGDGDTLNYSAASNLGGNLSVTMITSGNIYADIEGLPAGTNVVTLTASDNYGGSVTDSFIVNVNRIPEHIPDVLKYVPNGGSVTVYASDIFNDADEDNMAITAVYGFNTGIVSANPSSGALELTGLNSGTTTVTVIVDDQHGGKVTGTFDVDVSTPPTLRQGEGIPFTLRALNVGNGLVFRTANSYFIDPDGDPLSYTVTSNNGAVAKVTLSSTEFGKYMIQGASAGTSTITVTADDGHGNTVADSFNVEVYDPNEVYVYDSLTAFGSFDVYLGDIFGTLPISAISIPNTGSNYTNYFLNYNLNGNYLTLDRYYEDSMGPFPLTGSTTITVDVNAPDTVSKAIKFNFYYDYLLP</sequence>
<dbReference type="EMBL" id="JANQBD010000029">
    <property type="protein sequence ID" value="MCR8635611.1"/>
    <property type="molecule type" value="Genomic_DNA"/>
</dbReference>
<organism evidence="1 2">
    <name type="scientific">Paenibacillus radicis</name>
    <name type="common">ex Xue et al. 2023</name>
    <dbReference type="NCBI Taxonomy" id="2972489"/>
    <lineage>
        <taxon>Bacteria</taxon>
        <taxon>Bacillati</taxon>
        <taxon>Bacillota</taxon>
        <taxon>Bacilli</taxon>
        <taxon>Bacillales</taxon>
        <taxon>Paenibacillaceae</taxon>
        <taxon>Paenibacillus</taxon>
    </lineage>
</organism>
<reference evidence="1 2" key="1">
    <citation type="submission" date="2022-08" db="EMBL/GenBank/DDBJ databases">
        <title>Paenibacillus endoradicis sp. nov., Paenibacillus radicibacter sp. nov and Paenibacillus pararadicis sp. nov., three cold-adapted plant growth-promoting bacteria isolated from root of Larix gmelinii in Great Khingan.</title>
        <authorList>
            <person name="Xue H."/>
        </authorList>
    </citation>
    <scope>NUCLEOTIDE SEQUENCE [LARGE SCALE GENOMIC DNA]</scope>
    <source>
        <strain evidence="1 2">N5-1-1-5</strain>
    </source>
</reference>
<accession>A0ABT1YR18</accession>
<gene>
    <name evidence="1" type="ORF">NV381_30840</name>
</gene>
<dbReference type="RefSeq" id="WP_258217155.1">
    <property type="nucleotide sequence ID" value="NZ_JANQBD010000029.1"/>
</dbReference>